<dbReference type="OrthoDB" id="10261753at2759"/>
<keyword evidence="6 7" id="KW-0472">Membrane</keyword>
<evidence type="ECO:0000256" key="7">
    <source>
        <dbReference type="SAM" id="Phobius"/>
    </source>
</evidence>
<organism evidence="8 9">
    <name type="scientific">Calocera viscosa (strain TUFC12733)</name>
    <dbReference type="NCBI Taxonomy" id="1330018"/>
    <lineage>
        <taxon>Eukaryota</taxon>
        <taxon>Fungi</taxon>
        <taxon>Dikarya</taxon>
        <taxon>Basidiomycota</taxon>
        <taxon>Agaricomycotina</taxon>
        <taxon>Dacrymycetes</taxon>
        <taxon>Dacrymycetales</taxon>
        <taxon>Dacrymycetaceae</taxon>
        <taxon>Calocera</taxon>
    </lineage>
</organism>
<feature type="transmembrane region" description="Helical" evidence="7">
    <location>
        <begin position="373"/>
        <end position="395"/>
    </location>
</feature>
<feature type="transmembrane region" description="Helical" evidence="7">
    <location>
        <begin position="300"/>
        <end position="320"/>
    </location>
</feature>
<evidence type="ECO:0000256" key="2">
    <source>
        <dbReference type="ARBA" id="ARBA00007965"/>
    </source>
</evidence>
<evidence type="ECO:0000313" key="9">
    <source>
        <dbReference type="Proteomes" id="UP000076738"/>
    </source>
</evidence>
<dbReference type="GO" id="GO:0005886">
    <property type="term" value="C:plasma membrane"/>
    <property type="evidence" value="ECO:0007669"/>
    <property type="project" value="TreeGrafter"/>
</dbReference>
<feature type="transmembrane region" description="Helical" evidence="7">
    <location>
        <begin position="407"/>
        <end position="427"/>
    </location>
</feature>
<dbReference type="Proteomes" id="UP000076738">
    <property type="component" value="Unassembled WGS sequence"/>
</dbReference>
<feature type="transmembrane region" description="Helical" evidence="7">
    <location>
        <begin position="218"/>
        <end position="239"/>
    </location>
</feature>
<dbReference type="PIRSF" id="PIRSF016379">
    <property type="entry name" value="ENT"/>
    <property type="match status" value="1"/>
</dbReference>
<evidence type="ECO:0000313" key="8">
    <source>
        <dbReference type="EMBL" id="KZO89775.1"/>
    </source>
</evidence>
<reference evidence="8 9" key="1">
    <citation type="journal article" date="2016" name="Mol. Biol. Evol.">
        <title>Comparative Genomics of Early-Diverging Mushroom-Forming Fungi Provides Insights into the Origins of Lignocellulose Decay Capabilities.</title>
        <authorList>
            <person name="Nagy L.G."/>
            <person name="Riley R."/>
            <person name="Tritt A."/>
            <person name="Adam C."/>
            <person name="Daum C."/>
            <person name="Floudas D."/>
            <person name="Sun H."/>
            <person name="Yadav J.S."/>
            <person name="Pangilinan J."/>
            <person name="Larsson K.H."/>
            <person name="Matsuura K."/>
            <person name="Barry K."/>
            <person name="Labutti K."/>
            <person name="Kuo R."/>
            <person name="Ohm R.A."/>
            <person name="Bhattacharya S.S."/>
            <person name="Shirouzu T."/>
            <person name="Yoshinaga Y."/>
            <person name="Martin F.M."/>
            <person name="Grigoriev I.V."/>
            <person name="Hibbett D.S."/>
        </authorList>
    </citation>
    <scope>NUCLEOTIDE SEQUENCE [LARGE SCALE GENOMIC DNA]</scope>
    <source>
        <strain evidence="8 9">TUFC12733</strain>
    </source>
</reference>
<dbReference type="GO" id="GO:0000329">
    <property type="term" value="C:fungal-type vacuole membrane"/>
    <property type="evidence" value="ECO:0007669"/>
    <property type="project" value="TreeGrafter"/>
</dbReference>
<sequence>MSYLYSLITGRPSHNKRRRLSITPGAGYAPILEDPTEPRTPASLEQQITGIPPLGRGVKWVHFSLGAAVLLPWNAMITAMPYFLSRLEGSSLRSAFASWLSTSFTAANFVVLGYATYSDSNAQVRLYTSNVAQSGTRIRVSHGYFAFAIVIGTLLASAGSYTSNAIVALASIFGPMAMQAVMSGQAAIGVLVSLVQLTSAWLSVAGSGASPAGAARSAFGFFGVGVVFLIGCLFSHGWLTSLRVYARAMEPWVNGTVGSSTPALQGEEGETTIGESVERTVTLGQKRDVRTLWKVARKNLTYNLAVGYVFIITLAVFPPITTSIQSVHDPASSILFNPLVFNALHFFMFNMGDWIGRHLCTYPLFLTWKARNLLAYSLARTIFIPLFLMCNVEGFGRGNSPIINSDFLYMLILLFFGITNGNVSSNIMMAAPSIEHNKSLLREEIDTAATVASFCLMGGLLTGSILSFAVRGWVCGCDPFSGG</sequence>
<dbReference type="Pfam" id="PF01733">
    <property type="entry name" value="Nucleoside_tran"/>
    <property type="match status" value="1"/>
</dbReference>
<evidence type="ECO:0000256" key="4">
    <source>
        <dbReference type="ARBA" id="ARBA00022692"/>
    </source>
</evidence>
<evidence type="ECO:0000256" key="5">
    <source>
        <dbReference type="ARBA" id="ARBA00022989"/>
    </source>
</evidence>
<keyword evidence="4 7" id="KW-0812">Transmembrane</keyword>
<comment type="subcellular location">
    <subcellularLocation>
        <location evidence="1">Membrane</location>
        <topology evidence="1">Multi-pass membrane protein</topology>
    </subcellularLocation>
</comment>
<keyword evidence="3" id="KW-0813">Transport</keyword>
<feature type="transmembrane region" description="Helical" evidence="7">
    <location>
        <begin position="96"/>
        <end position="117"/>
    </location>
</feature>
<feature type="transmembrane region" description="Helical" evidence="7">
    <location>
        <begin position="186"/>
        <end position="206"/>
    </location>
</feature>
<dbReference type="GO" id="GO:0015205">
    <property type="term" value="F:nucleobase transmembrane transporter activity"/>
    <property type="evidence" value="ECO:0007669"/>
    <property type="project" value="TreeGrafter"/>
</dbReference>
<dbReference type="PANTHER" id="PTHR10332">
    <property type="entry name" value="EQUILIBRATIVE NUCLEOSIDE TRANSPORTER"/>
    <property type="match status" value="1"/>
</dbReference>
<feature type="transmembrane region" description="Helical" evidence="7">
    <location>
        <begin position="448"/>
        <end position="470"/>
    </location>
</feature>
<evidence type="ECO:0000256" key="1">
    <source>
        <dbReference type="ARBA" id="ARBA00004141"/>
    </source>
</evidence>
<keyword evidence="9" id="KW-1185">Reference proteome</keyword>
<evidence type="ECO:0000256" key="6">
    <source>
        <dbReference type="ARBA" id="ARBA00023136"/>
    </source>
</evidence>
<dbReference type="GO" id="GO:0034257">
    <property type="term" value="F:nicotinamide riboside transmembrane transporter activity"/>
    <property type="evidence" value="ECO:0007669"/>
    <property type="project" value="TreeGrafter"/>
</dbReference>
<dbReference type="PRINTS" id="PR01130">
    <property type="entry name" value="DERENTRNSPRT"/>
</dbReference>
<evidence type="ECO:0008006" key="10">
    <source>
        <dbReference type="Google" id="ProtNLM"/>
    </source>
</evidence>
<dbReference type="PANTHER" id="PTHR10332:SF88">
    <property type="entry name" value="EQUILIBRATIVE NUCLEOSIDE TRANSPORTER 1, ISOFORM A"/>
    <property type="match status" value="1"/>
</dbReference>
<dbReference type="InterPro" id="IPR002259">
    <property type="entry name" value="Eqnu_transpt"/>
</dbReference>
<gene>
    <name evidence="8" type="ORF">CALVIDRAFT_543304</name>
</gene>
<dbReference type="EMBL" id="KV417366">
    <property type="protein sequence ID" value="KZO89775.1"/>
    <property type="molecule type" value="Genomic_DNA"/>
</dbReference>
<feature type="transmembrane region" description="Helical" evidence="7">
    <location>
        <begin position="60"/>
        <end position="84"/>
    </location>
</feature>
<feature type="transmembrane region" description="Helical" evidence="7">
    <location>
        <begin position="332"/>
        <end position="352"/>
    </location>
</feature>
<accession>A0A167FRQ2</accession>
<evidence type="ECO:0000256" key="3">
    <source>
        <dbReference type="ARBA" id="ARBA00022448"/>
    </source>
</evidence>
<feature type="transmembrane region" description="Helical" evidence="7">
    <location>
        <begin position="144"/>
        <end position="174"/>
    </location>
</feature>
<dbReference type="AlphaFoldDB" id="A0A167FRQ2"/>
<keyword evidence="5 7" id="KW-1133">Transmembrane helix</keyword>
<protein>
    <recommendedName>
        <fullName evidence="10">Nucleoside transporter</fullName>
    </recommendedName>
</protein>
<comment type="similarity">
    <text evidence="2">Belongs to the SLC29A/ENT transporter (TC 2.A.57) family.</text>
</comment>
<name>A0A167FRQ2_CALVF</name>
<proteinExistence type="inferred from homology"/>